<evidence type="ECO:0000313" key="3">
    <source>
        <dbReference type="EMBL" id="OMJ65852.1"/>
    </source>
</evidence>
<evidence type="ECO:0000313" key="4">
    <source>
        <dbReference type="Proteomes" id="UP000187209"/>
    </source>
</evidence>
<comment type="caution">
    <text evidence="3">The sequence shown here is derived from an EMBL/GenBank/DDBJ whole genome shotgun (WGS) entry which is preliminary data.</text>
</comment>
<name>A0A1R2AMV3_9CILI</name>
<reference evidence="3 4" key="1">
    <citation type="submission" date="2016-11" db="EMBL/GenBank/DDBJ databases">
        <title>The macronuclear genome of Stentor coeruleus: a giant cell with tiny introns.</title>
        <authorList>
            <person name="Slabodnick M."/>
            <person name="Ruby J.G."/>
            <person name="Reiff S.B."/>
            <person name="Swart E.C."/>
            <person name="Gosai S."/>
            <person name="Prabakaran S."/>
            <person name="Witkowska E."/>
            <person name="Larue G.E."/>
            <person name="Fisher S."/>
            <person name="Freeman R.M."/>
            <person name="Gunawardena J."/>
            <person name="Chu W."/>
            <person name="Stover N.A."/>
            <person name="Gregory B.D."/>
            <person name="Nowacki M."/>
            <person name="Derisi J."/>
            <person name="Roy S.W."/>
            <person name="Marshall W.F."/>
            <person name="Sood P."/>
        </authorList>
    </citation>
    <scope>NUCLEOTIDE SEQUENCE [LARGE SCALE GENOMIC DNA]</scope>
    <source>
        <strain evidence="3">WM001</strain>
    </source>
</reference>
<keyword evidence="4" id="KW-1185">Reference proteome</keyword>
<accession>A0A1R2AMV3</accession>
<protein>
    <submittedName>
        <fullName evidence="3">Uncharacterized protein</fullName>
    </submittedName>
</protein>
<dbReference type="AlphaFoldDB" id="A0A1R2AMV3"/>
<gene>
    <name evidence="3" type="ORF">SteCoe_37521</name>
</gene>
<organism evidence="3 4">
    <name type="scientific">Stentor coeruleus</name>
    <dbReference type="NCBI Taxonomy" id="5963"/>
    <lineage>
        <taxon>Eukaryota</taxon>
        <taxon>Sar</taxon>
        <taxon>Alveolata</taxon>
        <taxon>Ciliophora</taxon>
        <taxon>Postciliodesmatophora</taxon>
        <taxon>Heterotrichea</taxon>
        <taxon>Heterotrichida</taxon>
        <taxon>Stentoridae</taxon>
        <taxon>Stentor</taxon>
    </lineage>
</organism>
<feature type="compositionally biased region" description="Polar residues" evidence="2">
    <location>
        <begin position="67"/>
        <end position="84"/>
    </location>
</feature>
<sequence>MEQDDFVNSSSWISTKALRDAADIKKTVKSTVHRKSASVLPPTLEILAIAPTVQELNTRTLPKASHQRNNTASLDNLKSPRPSTADFSHIEKKYLYQISRLNQEIQILSEQLKQANDLISHLSQKLTETTSKHTLHLQALQERHEQKLKRSHQDIELLLSSSESYRNNEIKKITAEYRQEISKQQEAYENRLTMQEQHYFEEFSKKDNEHRQHVCMLRKHFIDMINSLKCKFLEELDYVRGKYKNKIRFILDLQSKSKGFEVDDEGSTVVDMDFERTRQKDGFSEENSVSSREQVPKIRQGHSEILPGGWKKSGLLRNSLAKKGALDEKVFKTDINTSILQLLTQLNHSLESC</sequence>
<dbReference type="Proteomes" id="UP000187209">
    <property type="component" value="Unassembled WGS sequence"/>
</dbReference>
<evidence type="ECO:0000256" key="1">
    <source>
        <dbReference type="SAM" id="Coils"/>
    </source>
</evidence>
<evidence type="ECO:0000256" key="2">
    <source>
        <dbReference type="SAM" id="MobiDB-lite"/>
    </source>
</evidence>
<feature type="region of interest" description="Disordered" evidence="2">
    <location>
        <begin position="62"/>
        <end position="84"/>
    </location>
</feature>
<feature type="coiled-coil region" evidence="1">
    <location>
        <begin position="98"/>
        <end position="132"/>
    </location>
</feature>
<dbReference type="EMBL" id="MPUH01001914">
    <property type="protein sequence ID" value="OMJ65852.1"/>
    <property type="molecule type" value="Genomic_DNA"/>
</dbReference>
<proteinExistence type="predicted"/>
<keyword evidence="1" id="KW-0175">Coiled coil</keyword>